<feature type="transmembrane region" description="Helical" evidence="8">
    <location>
        <begin position="20"/>
        <end position="39"/>
    </location>
</feature>
<evidence type="ECO:0000256" key="3">
    <source>
        <dbReference type="ARBA" id="ARBA00022475"/>
    </source>
</evidence>
<keyword evidence="10" id="KW-1185">Reference proteome</keyword>
<dbReference type="Pfam" id="PF02472">
    <property type="entry name" value="ExbD"/>
    <property type="match status" value="1"/>
</dbReference>
<dbReference type="AlphaFoldDB" id="Q1IVE4"/>
<evidence type="ECO:0000256" key="6">
    <source>
        <dbReference type="ARBA" id="ARBA00023136"/>
    </source>
</evidence>
<dbReference type="GO" id="GO:0015031">
    <property type="term" value="P:protein transport"/>
    <property type="evidence" value="ECO:0007669"/>
    <property type="project" value="UniProtKB-KW"/>
</dbReference>
<keyword evidence="3" id="KW-1003">Cell membrane</keyword>
<evidence type="ECO:0000313" key="9">
    <source>
        <dbReference type="EMBL" id="ABF39156.1"/>
    </source>
</evidence>
<evidence type="ECO:0000256" key="8">
    <source>
        <dbReference type="SAM" id="Phobius"/>
    </source>
</evidence>
<sequence>MSMNVGGSGGGPTADMNVTPLIDVLLVLLIIFMVITPLTPKGLDALVPQPPPKDQKQQPPPPERTIVVQVIKSGDPDRPTLKINQDEANYDNLEGRLRDIFASRAEKVMFVKGDDDISFSSVAQVIDIAHSAGVDKVGLITAKIEAGQ</sequence>
<dbReference type="Gene3D" id="3.30.420.270">
    <property type="match status" value="1"/>
</dbReference>
<evidence type="ECO:0000256" key="1">
    <source>
        <dbReference type="ARBA" id="ARBA00004162"/>
    </source>
</evidence>
<dbReference type="STRING" id="204669.Acid345_0151"/>
<evidence type="ECO:0000256" key="4">
    <source>
        <dbReference type="ARBA" id="ARBA00022692"/>
    </source>
</evidence>
<dbReference type="EMBL" id="CP000360">
    <property type="protein sequence ID" value="ABF39156.1"/>
    <property type="molecule type" value="Genomic_DNA"/>
</dbReference>
<protein>
    <submittedName>
        <fullName evidence="9">Outer membrane transport energization protein ExbD</fullName>
    </submittedName>
</protein>
<dbReference type="KEGG" id="aba:Acid345_0151"/>
<dbReference type="PANTHER" id="PTHR30558:SF7">
    <property type="entry name" value="TOL-PAL SYSTEM PROTEIN TOLR"/>
    <property type="match status" value="1"/>
</dbReference>
<evidence type="ECO:0000313" key="10">
    <source>
        <dbReference type="Proteomes" id="UP000002432"/>
    </source>
</evidence>
<dbReference type="PANTHER" id="PTHR30558">
    <property type="entry name" value="EXBD MEMBRANE COMPONENT OF PMF-DRIVEN MACROMOLECULE IMPORT SYSTEM"/>
    <property type="match status" value="1"/>
</dbReference>
<keyword evidence="7" id="KW-0813">Transport</keyword>
<comment type="subcellular location">
    <subcellularLocation>
        <location evidence="1">Cell membrane</location>
        <topology evidence="1">Single-pass membrane protein</topology>
    </subcellularLocation>
    <subcellularLocation>
        <location evidence="7">Cell membrane</location>
        <topology evidence="7">Single-pass type II membrane protein</topology>
    </subcellularLocation>
</comment>
<dbReference type="HOGENOM" id="CLU_085305_1_3_0"/>
<reference evidence="9 10" key="1">
    <citation type="journal article" date="2009" name="Appl. Environ. Microbiol.">
        <title>Three genomes from the phylum Acidobacteria provide insight into the lifestyles of these microorganisms in soils.</title>
        <authorList>
            <person name="Ward N.L."/>
            <person name="Challacombe J.F."/>
            <person name="Janssen P.H."/>
            <person name="Henrissat B."/>
            <person name="Coutinho P.M."/>
            <person name="Wu M."/>
            <person name="Xie G."/>
            <person name="Haft D.H."/>
            <person name="Sait M."/>
            <person name="Badger J."/>
            <person name="Barabote R.D."/>
            <person name="Bradley B."/>
            <person name="Brettin T.S."/>
            <person name="Brinkac L.M."/>
            <person name="Bruce D."/>
            <person name="Creasy T."/>
            <person name="Daugherty S.C."/>
            <person name="Davidsen T.M."/>
            <person name="DeBoy R.T."/>
            <person name="Detter J.C."/>
            <person name="Dodson R.J."/>
            <person name="Durkin A.S."/>
            <person name="Ganapathy A."/>
            <person name="Gwinn-Giglio M."/>
            <person name="Han C.S."/>
            <person name="Khouri H."/>
            <person name="Kiss H."/>
            <person name="Kothari S.P."/>
            <person name="Madupu R."/>
            <person name="Nelson K.E."/>
            <person name="Nelson W.C."/>
            <person name="Paulsen I."/>
            <person name="Penn K."/>
            <person name="Ren Q."/>
            <person name="Rosovitz M.J."/>
            <person name="Selengut J.D."/>
            <person name="Shrivastava S."/>
            <person name="Sullivan S.A."/>
            <person name="Tapia R."/>
            <person name="Thompson L.S."/>
            <person name="Watkins K.L."/>
            <person name="Yang Q."/>
            <person name="Yu C."/>
            <person name="Zafar N."/>
            <person name="Zhou L."/>
            <person name="Kuske C.R."/>
        </authorList>
    </citation>
    <scope>NUCLEOTIDE SEQUENCE [LARGE SCALE GENOMIC DNA]</scope>
    <source>
        <strain evidence="9 10">Ellin345</strain>
    </source>
</reference>
<dbReference type="Proteomes" id="UP000002432">
    <property type="component" value="Chromosome"/>
</dbReference>
<evidence type="ECO:0000256" key="7">
    <source>
        <dbReference type="RuleBase" id="RU003879"/>
    </source>
</evidence>
<dbReference type="GO" id="GO:0022857">
    <property type="term" value="F:transmembrane transporter activity"/>
    <property type="evidence" value="ECO:0007669"/>
    <property type="project" value="InterPro"/>
</dbReference>
<keyword evidence="4 7" id="KW-0812">Transmembrane</keyword>
<proteinExistence type="inferred from homology"/>
<keyword evidence="6 8" id="KW-0472">Membrane</keyword>
<dbReference type="eggNOG" id="COG0848">
    <property type="taxonomic scope" value="Bacteria"/>
</dbReference>
<evidence type="ECO:0000256" key="2">
    <source>
        <dbReference type="ARBA" id="ARBA00005811"/>
    </source>
</evidence>
<dbReference type="GO" id="GO:0005886">
    <property type="term" value="C:plasma membrane"/>
    <property type="evidence" value="ECO:0007669"/>
    <property type="project" value="UniProtKB-SubCell"/>
</dbReference>
<dbReference type="RefSeq" id="WP_011520958.1">
    <property type="nucleotide sequence ID" value="NC_008009.1"/>
</dbReference>
<dbReference type="InterPro" id="IPR003400">
    <property type="entry name" value="ExbD"/>
</dbReference>
<organism evidence="9 10">
    <name type="scientific">Koribacter versatilis (strain Ellin345)</name>
    <dbReference type="NCBI Taxonomy" id="204669"/>
    <lineage>
        <taxon>Bacteria</taxon>
        <taxon>Pseudomonadati</taxon>
        <taxon>Acidobacteriota</taxon>
        <taxon>Terriglobia</taxon>
        <taxon>Terriglobales</taxon>
        <taxon>Candidatus Korobacteraceae</taxon>
        <taxon>Candidatus Korobacter</taxon>
    </lineage>
</organism>
<accession>Q1IVE4</accession>
<comment type="similarity">
    <text evidence="2 7">Belongs to the ExbD/TolR family.</text>
</comment>
<evidence type="ECO:0000256" key="5">
    <source>
        <dbReference type="ARBA" id="ARBA00022989"/>
    </source>
</evidence>
<keyword evidence="5 8" id="KW-1133">Transmembrane helix</keyword>
<name>Q1IVE4_KORVE</name>
<gene>
    <name evidence="9" type="ordered locus">Acid345_0151</name>
</gene>
<keyword evidence="7" id="KW-0653">Protein transport</keyword>
<dbReference type="EnsemblBacteria" id="ABF39156">
    <property type="protein sequence ID" value="ABF39156"/>
    <property type="gene ID" value="Acid345_0151"/>
</dbReference>